<organism evidence="3 4">
    <name type="scientific">Oryzias melastigma</name>
    <name type="common">Marine medaka</name>
    <dbReference type="NCBI Taxonomy" id="30732"/>
    <lineage>
        <taxon>Eukaryota</taxon>
        <taxon>Metazoa</taxon>
        <taxon>Chordata</taxon>
        <taxon>Craniata</taxon>
        <taxon>Vertebrata</taxon>
        <taxon>Euteleostomi</taxon>
        <taxon>Actinopterygii</taxon>
        <taxon>Neopterygii</taxon>
        <taxon>Teleostei</taxon>
        <taxon>Neoteleostei</taxon>
        <taxon>Acanthomorphata</taxon>
        <taxon>Ovalentaria</taxon>
        <taxon>Atherinomorphae</taxon>
        <taxon>Beloniformes</taxon>
        <taxon>Adrianichthyidae</taxon>
        <taxon>Oryziinae</taxon>
        <taxon>Oryzias</taxon>
    </lineage>
</organism>
<evidence type="ECO:0000313" key="4">
    <source>
        <dbReference type="Proteomes" id="UP000646548"/>
    </source>
</evidence>
<keyword evidence="2" id="KW-0472">Membrane</keyword>
<dbReference type="AlphaFoldDB" id="A0A834FMU1"/>
<evidence type="ECO:0000313" key="3">
    <source>
        <dbReference type="EMBL" id="KAF6737178.1"/>
    </source>
</evidence>
<comment type="caution">
    <text evidence="3">The sequence shown here is derived from an EMBL/GenBank/DDBJ whole genome shotgun (WGS) entry which is preliminary data.</text>
</comment>
<keyword evidence="2" id="KW-0812">Transmembrane</keyword>
<name>A0A834FMU1_ORYME</name>
<feature type="region of interest" description="Disordered" evidence="1">
    <location>
        <begin position="92"/>
        <end position="129"/>
    </location>
</feature>
<evidence type="ECO:0000256" key="2">
    <source>
        <dbReference type="SAM" id="Phobius"/>
    </source>
</evidence>
<dbReference type="PANTHER" id="PTHR35975">
    <property type="entry name" value="SMALL INTEGRAL MEMBRANE PROTEIN 11A"/>
    <property type="match status" value="1"/>
</dbReference>
<protein>
    <submittedName>
        <fullName evidence="3">Small integral membrane protein 11</fullName>
    </submittedName>
</protein>
<dbReference type="PANTHER" id="PTHR35975:SF1">
    <property type="entry name" value="SMALL INTEGRAL MEMBRANE PROTEIN 11"/>
    <property type="match status" value="1"/>
</dbReference>
<dbReference type="EMBL" id="WKFB01000068">
    <property type="protein sequence ID" value="KAF6737178.1"/>
    <property type="molecule type" value="Genomic_DNA"/>
</dbReference>
<feature type="compositionally biased region" description="Low complexity" evidence="1">
    <location>
        <begin position="115"/>
        <end position="129"/>
    </location>
</feature>
<feature type="transmembrane region" description="Helical" evidence="2">
    <location>
        <begin position="51"/>
        <end position="70"/>
    </location>
</feature>
<dbReference type="Proteomes" id="UP000646548">
    <property type="component" value="Unassembled WGS sequence"/>
</dbReference>
<evidence type="ECO:0000256" key="1">
    <source>
        <dbReference type="SAM" id="MobiDB-lite"/>
    </source>
</evidence>
<proteinExistence type="predicted"/>
<dbReference type="Pfam" id="PF14981">
    <property type="entry name" value="FAM165"/>
    <property type="match status" value="1"/>
</dbReference>
<feature type="compositionally biased region" description="Low complexity" evidence="1">
    <location>
        <begin position="92"/>
        <end position="106"/>
    </location>
</feature>
<accession>A0A834FMU1</accession>
<sequence>MENTSMNVKKQVQVKPRLLVSARGGCVVFTDRGKNTAEKMINWKALDSVPLLFYILALKTLLLCLAFAGVKIYQSRRGGGGAEEAAGGAEAAGAADAGAAGRPEGGLTLLQELRGPPQGQCCVQGQRSP</sequence>
<reference evidence="3" key="1">
    <citation type="journal article" name="BMC Genomics">
        <title>Long-read sequencing and de novo genome assembly of marine medaka (Oryzias melastigma).</title>
        <authorList>
            <person name="Liang P."/>
            <person name="Saqib H.S.A."/>
            <person name="Ni X."/>
            <person name="Shen Y."/>
        </authorList>
    </citation>
    <scope>NUCLEOTIDE SEQUENCE</scope>
    <source>
        <strain evidence="3">Bigg-433</strain>
    </source>
</reference>
<keyword evidence="2" id="KW-1133">Transmembrane helix</keyword>
<dbReference type="InterPro" id="IPR042125">
    <property type="entry name" value="SMIM11"/>
</dbReference>
<gene>
    <name evidence="3" type="ORF">FQA47_022103</name>
</gene>